<gene>
    <name evidence="2" type="ORF">THASP1DRAFT_25372</name>
</gene>
<keyword evidence="1" id="KW-0732">Signal</keyword>
<reference evidence="3" key="1">
    <citation type="journal article" date="2018" name="Nat. Microbiol.">
        <title>Leveraging single-cell genomics to expand the fungal tree of life.</title>
        <authorList>
            <person name="Ahrendt S.R."/>
            <person name="Quandt C.A."/>
            <person name="Ciobanu D."/>
            <person name="Clum A."/>
            <person name="Salamov A."/>
            <person name="Andreopoulos B."/>
            <person name="Cheng J.F."/>
            <person name="Woyke T."/>
            <person name="Pelin A."/>
            <person name="Henrissat B."/>
            <person name="Reynolds N.K."/>
            <person name="Benny G.L."/>
            <person name="Smith M.E."/>
            <person name="James T.Y."/>
            <person name="Grigoriev I.V."/>
        </authorList>
    </citation>
    <scope>NUCLEOTIDE SEQUENCE [LARGE SCALE GENOMIC DNA]</scope>
    <source>
        <strain evidence="3">RSA 1356</strain>
    </source>
</reference>
<evidence type="ECO:0008006" key="4">
    <source>
        <dbReference type="Google" id="ProtNLM"/>
    </source>
</evidence>
<dbReference type="OrthoDB" id="10444343at2759"/>
<proteinExistence type="predicted"/>
<protein>
    <recommendedName>
        <fullName evidence="4">Ser-Thr-rich glycosyl-phosphatidyl-inositol-anchored membrane family-domain-containing protein</fullName>
    </recommendedName>
</protein>
<accession>A0A4P9XLP2</accession>
<dbReference type="AlphaFoldDB" id="A0A4P9XLP2"/>
<dbReference type="Proteomes" id="UP000271241">
    <property type="component" value="Unassembled WGS sequence"/>
</dbReference>
<evidence type="ECO:0000313" key="2">
    <source>
        <dbReference type="EMBL" id="RKP06271.1"/>
    </source>
</evidence>
<sequence length="160" mass="17267">MKVDIVKHFVSMRHASLLFAFLALFFTQLASAQSGCGNILSVTAPSSVTTGSNEVVWNVPQDKQSSYFVFDVEIWSSSSGGGQPAVDTKIATIGQTRTGQNGNGNNGVYRLTGNVPSIQVAPQTSYFIAVYGREYINGPAHTSLHPWDQIYYGIKSVSVN</sequence>
<feature type="chain" id="PRO_5020552291" description="Ser-Thr-rich glycosyl-phosphatidyl-inositol-anchored membrane family-domain-containing protein" evidence="1">
    <location>
        <begin position="33"/>
        <end position="160"/>
    </location>
</feature>
<keyword evidence="3" id="KW-1185">Reference proteome</keyword>
<evidence type="ECO:0000313" key="3">
    <source>
        <dbReference type="Proteomes" id="UP000271241"/>
    </source>
</evidence>
<name>A0A4P9XLP2_9FUNG</name>
<feature type="signal peptide" evidence="1">
    <location>
        <begin position="1"/>
        <end position="32"/>
    </location>
</feature>
<dbReference type="EMBL" id="KZ992918">
    <property type="protein sequence ID" value="RKP06271.1"/>
    <property type="molecule type" value="Genomic_DNA"/>
</dbReference>
<organism evidence="2 3">
    <name type="scientific">Thamnocephalis sphaerospora</name>
    <dbReference type="NCBI Taxonomy" id="78915"/>
    <lineage>
        <taxon>Eukaryota</taxon>
        <taxon>Fungi</taxon>
        <taxon>Fungi incertae sedis</taxon>
        <taxon>Zoopagomycota</taxon>
        <taxon>Zoopagomycotina</taxon>
        <taxon>Zoopagomycetes</taxon>
        <taxon>Zoopagales</taxon>
        <taxon>Sigmoideomycetaceae</taxon>
        <taxon>Thamnocephalis</taxon>
    </lineage>
</organism>
<evidence type="ECO:0000256" key="1">
    <source>
        <dbReference type="SAM" id="SignalP"/>
    </source>
</evidence>